<dbReference type="OrthoDB" id="2273864at2759"/>
<dbReference type="InterPro" id="IPR023780">
    <property type="entry name" value="Chromo_domain"/>
</dbReference>
<organism evidence="2 3">
    <name type="scientific">Collybia nuda</name>
    <dbReference type="NCBI Taxonomy" id="64659"/>
    <lineage>
        <taxon>Eukaryota</taxon>
        <taxon>Fungi</taxon>
        <taxon>Dikarya</taxon>
        <taxon>Basidiomycota</taxon>
        <taxon>Agaricomycotina</taxon>
        <taxon>Agaricomycetes</taxon>
        <taxon>Agaricomycetidae</taxon>
        <taxon>Agaricales</taxon>
        <taxon>Tricholomatineae</taxon>
        <taxon>Clitocybaceae</taxon>
        <taxon>Collybia</taxon>
    </lineage>
</organism>
<dbReference type="EMBL" id="MU150378">
    <property type="protein sequence ID" value="KAF9457281.1"/>
    <property type="molecule type" value="Genomic_DNA"/>
</dbReference>
<gene>
    <name evidence="2" type="ORF">BDZ94DRAFT_1228150</name>
</gene>
<dbReference type="SUPFAM" id="SSF54160">
    <property type="entry name" value="Chromo domain-like"/>
    <property type="match status" value="1"/>
</dbReference>
<evidence type="ECO:0000313" key="2">
    <source>
        <dbReference type="EMBL" id="KAF9457281.1"/>
    </source>
</evidence>
<dbReference type="InterPro" id="IPR000953">
    <property type="entry name" value="Chromo/chromo_shadow_dom"/>
</dbReference>
<dbReference type="PROSITE" id="PS50013">
    <property type="entry name" value="CHROMO_2"/>
    <property type="match status" value="1"/>
</dbReference>
<dbReference type="Proteomes" id="UP000807353">
    <property type="component" value="Unassembled WGS sequence"/>
</dbReference>
<accession>A0A9P6C9F5</accession>
<proteinExistence type="predicted"/>
<dbReference type="Gene3D" id="2.40.50.40">
    <property type="match status" value="1"/>
</dbReference>
<evidence type="ECO:0000313" key="3">
    <source>
        <dbReference type="Proteomes" id="UP000807353"/>
    </source>
</evidence>
<comment type="caution">
    <text evidence="2">The sequence shown here is derived from an EMBL/GenBank/DDBJ whole genome shotgun (WGS) entry which is preliminary data.</text>
</comment>
<feature type="domain" description="Chromo" evidence="1">
    <location>
        <begin position="43"/>
        <end position="75"/>
    </location>
</feature>
<dbReference type="GO" id="GO:0006338">
    <property type="term" value="P:chromatin remodeling"/>
    <property type="evidence" value="ECO:0007669"/>
    <property type="project" value="UniProtKB-ARBA"/>
</dbReference>
<sequence length="152" mass="17327">MSHIYPVFYIVKLLPASRNLIPGHQPTIVPGPTNIDGEEEFRYEVEEVMDSHFFCNKLHYLVAWKGYGYEQNSWEVAITFTAMSLSHFFIVKTQEHLDQSTTSTTATSHSNPFVRMVSLEGDSGGIIFFLRKTKGKFQENLEFSGSFANSFT</sequence>
<dbReference type="Pfam" id="PF00385">
    <property type="entry name" value="Chromo"/>
    <property type="match status" value="1"/>
</dbReference>
<reference evidence="2" key="1">
    <citation type="submission" date="2020-11" db="EMBL/GenBank/DDBJ databases">
        <authorList>
            <consortium name="DOE Joint Genome Institute"/>
            <person name="Ahrendt S."/>
            <person name="Riley R."/>
            <person name="Andreopoulos W."/>
            <person name="Labutti K."/>
            <person name="Pangilinan J."/>
            <person name="Ruiz-Duenas F.J."/>
            <person name="Barrasa J.M."/>
            <person name="Sanchez-Garcia M."/>
            <person name="Camarero S."/>
            <person name="Miyauchi S."/>
            <person name="Serrano A."/>
            <person name="Linde D."/>
            <person name="Babiker R."/>
            <person name="Drula E."/>
            <person name="Ayuso-Fernandez I."/>
            <person name="Pacheco R."/>
            <person name="Padilla G."/>
            <person name="Ferreira P."/>
            <person name="Barriuso J."/>
            <person name="Kellner H."/>
            <person name="Castanera R."/>
            <person name="Alfaro M."/>
            <person name="Ramirez L."/>
            <person name="Pisabarro A.G."/>
            <person name="Kuo A."/>
            <person name="Tritt A."/>
            <person name="Lipzen A."/>
            <person name="He G."/>
            <person name="Yan M."/>
            <person name="Ng V."/>
            <person name="Cullen D."/>
            <person name="Martin F."/>
            <person name="Rosso M.-N."/>
            <person name="Henrissat B."/>
            <person name="Hibbett D."/>
            <person name="Martinez A.T."/>
            <person name="Grigoriev I.V."/>
        </authorList>
    </citation>
    <scope>NUCLEOTIDE SEQUENCE</scope>
    <source>
        <strain evidence="2">CBS 247.69</strain>
    </source>
</reference>
<keyword evidence="3" id="KW-1185">Reference proteome</keyword>
<name>A0A9P6C9F5_9AGAR</name>
<protein>
    <recommendedName>
        <fullName evidence="1">Chromo domain-containing protein</fullName>
    </recommendedName>
</protein>
<evidence type="ECO:0000259" key="1">
    <source>
        <dbReference type="PROSITE" id="PS50013"/>
    </source>
</evidence>
<dbReference type="AlphaFoldDB" id="A0A9P6C9F5"/>
<dbReference type="InterPro" id="IPR016197">
    <property type="entry name" value="Chromo-like_dom_sf"/>
</dbReference>